<protein>
    <recommendedName>
        <fullName evidence="4">3'-5' exonuclease domain-containing protein</fullName>
    </recommendedName>
</protein>
<dbReference type="InterPro" id="IPR022124">
    <property type="entry name" value="DUF3659"/>
</dbReference>
<proteinExistence type="predicted"/>
<feature type="region of interest" description="Disordered" evidence="1">
    <location>
        <begin position="180"/>
        <end position="204"/>
    </location>
</feature>
<organism evidence="2 3">
    <name type="scientific">Pseudocercospora fijiensis (strain CIRAD86)</name>
    <name type="common">Black leaf streak disease fungus</name>
    <name type="synonym">Mycosphaerella fijiensis</name>
    <dbReference type="NCBI Taxonomy" id="383855"/>
    <lineage>
        <taxon>Eukaryota</taxon>
        <taxon>Fungi</taxon>
        <taxon>Dikarya</taxon>
        <taxon>Ascomycota</taxon>
        <taxon>Pezizomycotina</taxon>
        <taxon>Dothideomycetes</taxon>
        <taxon>Dothideomycetidae</taxon>
        <taxon>Mycosphaerellales</taxon>
        <taxon>Mycosphaerellaceae</taxon>
        <taxon>Pseudocercospora</taxon>
    </lineage>
</organism>
<dbReference type="AlphaFoldDB" id="N1QBI1"/>
<dbReference type="PANTHER" id="PTHR43040">
    <property type="entry name" value="RIBONUCLEASE D"/>
    <property type="match status" value="1"/>
</dbReference>
<dbReference type="Pfam" id="PF12396">
    <property type="entry name" value="DUF3659"/>
    <property type="match status" value="1"/>
</dbReference>
<dbReference type="GO" id="GO:0003676">
    <property type="term" value="F:nucleic acid binding"/>
    <property type="evidence" value="ECO:0007669"/>
    <property type="project" value="InterPro"/>
</dbReference>
<dbReference type="HOGENOM" id="CLU_447675_0_0_1"/>
<dbReference type="KEGG" id="pfj:MYCFIDRAFT_170935"/>
<dbReference type="eggNOG" id="ENOG502SNG7">
    <property type="taxonomic scope" value="Eukaryota"/>
</dbReference>
<dbReference type="PANTHER" id="PTHR43040:SF1">
    <property type="entry name" value="RIBONUCLEASE D"/>
    <property type="match status" value="1"/>
</dbReference>
<keyword evidence="3" id="KW-1185">Reference proteome</keyword>
<accession>N1QBI1</accession>
<evidence type="ECO:0000313" key="3">
    <source>
        <dbReference type="Proteomes" id="UP000016932"/>
    </source>
</evidence>
<name>N1QBI1_PSEFD</name>
<evidence type="ECO:0000313" key="2">
    <source>
        <dbReference type="EMBL" id="EME89476.1"/>
    </source>
</evidence>
<reference evidence="2 3" key="1">
    <citation type="journal article" date="2012" name="PLoS Pathog.">
        <title>Diverse lifestyles and strategies of plant pathogenesis encoded in the genomes of eighteen Dothideomycetes fungi.</title>
        <authorList>
            <person name="Ohm R.A."/>
            <person name="Feau N."/>
            <person name="Henrissat B."/>
            <person name="Schoch C.L."/>
            <person name="Horwitz B.A."/>
            <person name="Barry K.W."/>
            <person name="Condon B.J."/>
            <person name="Copeland A.C."/>
            <person name="Dhillon B."/>
            <person name="Glaser F."/>
            <person name="Hesse C.N."/>
            <person name="Kosti I."/>
            <person name="LaButti K."/>
            <person name="Lindquist E.A."/>
            <person name="Lucas S."/>
            <person name="Salamov A.A."/>
            <person name="Bradshaw R.E."/>
            <person name="Ciuffetti L."/>
            <person name="Hamelin R.C."/>
            <person name="Kema G.H.J."/>
            <person name="Lawrence C."/>
            <person name="Scott J.A."/>
            <person name="Spatafora J.W."/>
            <person name="Turgeon B.G."/>
            <person name="de Wit P.J.G.M."/>
            <person name="Zhong S."/>
            <person name="Goodwin S.B."/>
            <person name="Grigoriev I.V."/>
        </authorList>
    </citation>
    <scope>NUCLEOTIDE SEQUENCE [LARGE SCALE GENOMIC DNA]</scope>
    <source>
        <strain evidence="2 3">CIRAD86</strain>
    </source>
</reference>
<dbReference type="EMBL" id="KB446555">
    <property type="protein sequence ID" value="EME89476.1"/>
    <property type="molecule type" value="Genomic_DNA"/>
</dbReference>
<evidence type="ECO:0000256" key="1">
    <source>
        <dbReference type="SAM" id="MobiDB-lite"/>
    </source>
</evidence>
<dbReference type="Gene3D" id="3.30.420.10">
    <property type="entry name" value="Ribonuclease H-like superfamily/Ribonuclease H"/>
    <property type="match status" value="1"/>
</dbReference>
<dbReference type="RefSeq" id="XP_007922084.1">
    <property type="nucleotide sequence ID" value="XM_007923893.1"/>
</dbReference>
<dbReference type="STRING" id="383855.N1QBI1"/>
<dbReference type="InterPro" id="IPR036397">
    <property type="entry name" value="RNaseH_sf"/>
</dbReference>
<dbReference type="VEuPathDB" id="FungiDB:MYCFIDRAFT_170935"/>
<dbReference type="OrthoDB" id="26838at2759"/>
<dbReference type="GeneID" id="19332556"/>
<dbReference type="SUPFAM" id="SSF53098">
    <property type="entry name" value="Ribonuclease H-like"/>
    <property type="match status" value="1"/>
</dbReference>
<dbReference type="Proteomes" id="UP000016932">
    <property type="component" value="Unassembled WGS sequence"/>
</dbReference>
<dbReference type="InterPro" id="IPR012337">
    <property type="entry name" value="RNaseH-like_sf"/>
</dbReference>
<gene>
    <name evidence="2" type="ORF">MYCFIDRAFT_170935</name>
</gene>
<sequence length="610" mass="67489">MSRGGANNMSDFDFFPIDSSFEIDEPDFDTDDEVKSPTSFARLRRFRSNSTSNIATQAEKLNTDIRLPHSSSSSSKWECKPPSTGLARNATGDPTDERLLLPMKIYEGRRVSRDGKVLDHNGDVFGEVVIGDIQDCAGEYIREEGKIFSATGILLGRIKIVPGNAARDALADWMDTLPPVESSVGQSESDEGSPLHSKSNSPEAMLSTNALKCAEMAKNSERIRTSTFLSLQGEAIQRIEFEKMERKINSLSNQLRSIENDIPAHMHPKLYERLSFGEVTATYNRILAAIAEQRTWRVSEGGSEATGVWRPAVKLSHPKLSVVNGIEMVSDMMDGILAALKVPAPYHLALSLQGKPLGRGGDISIVTVYVPSFDYVYLLDVAVLGAASFNCSGTGTNSSTDLRRILQTPDVKKLIFDCRLPSIALHDGYGIKLDGVIDAQLAFCATRTKPKERKQLNVLTKAALHATSMDKEDQKTWKSDVRWGNVCLVLGKTSTENAKRICAEDSDQWHKVERLIAYTKAQSGFEGCNARPIPQLLARYYVAQVILLGPLVEYCTTHPVWNEALATQNGTTYLKETDFGMRRLRDGRILSMREERSSSRHFGIGLFHCA</sequence>
<evidence type="ECO:0008006" key="4">
    <source>
        <dbReference type="Google" id="ProtNLM"/>
    </source>
</evidence>
<feature type="region of interest" description="Disordered" evidence="1">
    <location>
        <begin position="54"/>
        <end position="94"/>
    </location>
</feature>